<dbReference type="SUPFAM" id="SSF48208">
    <property type="entry name" value="Six-hairpin glycosidases"/>
    <property type="match status" value="1"/>
</dbReference>
<dbReference type="eggNOG" id="KOG0602">
    <property type="taxonomic scope" value="Eukaryota"/>
</dbReference>
<gene>
    <name evidence="7" type="primary">FG05622.1</name>
    <name evidence="6" type="ORF">FGRAMPH1_01T18353</name>
</gene>
<reference evidence="7 8" key="1">
    <citation type="journal article" date="2007" name="Science">
        <title>The Fusarium graminearum genome reveals a link between localized polymorphism and pathogen specialization.</title>
        <authorList>
            <person name="Cuomo C.A."/>
            <person name="Gueldener U."/>
            <person name="Xu J.-R."/>
            <person name="Trail F."/>
            <person name="Turgeon B.G."/>
            <person name="Di Pietro A."/>
            <person name="Walton J.D."/>
            <person name="Ma L.-J."/>
            <person name="Baker S.E."/>
            <person name="Rep M."/>
            <person name="Adam G."/>
            <person name="Antoniw J."/>
            <person name="Baldwin T."/>
            <person name="Calvo S.E."/>
            <person name="Chang Y.-L."/>
            <person name="DeCaprio D."/>
            <person name="Gale L.R."/>
            <person name="Gnerre S."/>
            <person name="Goswami R.S."/>
            <person name="Hammond-Kosack K."/>
            <person name="Harris L.J."/>
            <person name="Hilburn K."/>
            <person name="Kennell J.C."/>
            <person name="Kroken S."/>
            <person name="Magnuson J.K."/>
            <person name="Mannhaupt G."/>
            <person name="Mauceli E.W."/>
            <person name="Mewes H.-W."/>
            <person name="Mitterbauer R."/>
            <person name="Muehlbauer G."/>
            <person name="Muensterkoetter M."/>
            <person name="Nelson D."/>
            <person name="O'Donnell K."/>
            <person name="Ouellet T."/>
            <person name="Qi W."/>
            <person name="Quesneville H."/>
            <person name="Roncero M.I.G."/>
            <person name="Seong K.-Y."/>
            <person name="Tetko I.V."/>
            <person name="Urban M."/>
            <person name="Waalwijk C."/>
            <person name="Ward T.J."/>
            <person name="Yao J."/>
            <person name="Birren B.W."/>
            <person name="Kistler H.C."/>
        </authorList>
    </citation>
    <scope>NUCLEOTIDE SEQUENCE [LARGE SCALE GENOMIC DNA]</scope>
    <source>
        <strain evidence="8">ATCC MYA-4620 / CBS 123657 / FGSC 9075 / NRRL 31084 / PH-1</strain>
        <strain evidence="7">PH-1 / ATCC MYA-4620 / FGSC 9075 / NRRL 31084</strain>
    </source>
</reference>
<dbReference type="VEuPathDB" id="FungiDB:FGRAMPH1_01G18353"/>
<dbReference type="GO" id="GO:0004555">
    <property type="term" value="F:alpha,alpha-trehalase activity"/>
    <property type="evidence" value="ECO:0007669"/>
    <property type="project" value="UniProtKB-EC"/>
</dbReference>
<dbReference type="PROSITE" id="PS00928">
    <property type="entry name" value="TREHALASE_2"/>
    <property type="match status" value="1"/>
</dbReference>
<evidence type="ECO:0000256" key="2">
    <source>
        <dbReference type="ARBA" id="ARBA00022801"/>
    </source>
</evidence>
<feature type="chain" id="PRO_5010018741" description="Trehalase" evidence="5">
    <location>
        <begin position="21"/>
        <end position="688"/>
    </location>
</feature>
<dbReference type="PANTHER" id="PTHR23403:SF1">
    <property type="entry name" value="TREHALASE"/>
    <property type="match status" value="1"/>
</dbReference>
<dbReference type="EC" id="3.2.1.28" evidence="4"/>
<dbReference type="InterPro" id="IPR008928">
    <property type="entry name" value="6-hairpin_glycosidase_sf"/>
</dbReference>
<dbReference type="PANTHER" id="PTHR23403">
    <property type="entry name" value="TREHALASE"/>
    <property type="match status" value="1"/>
</dbReference>
<protein>
    <recommendedName>
        <fullName evidence="4">Trehalase</fullName>
        <ecNumber evidence="4">3.2.1.28</ecNumber>
    </recommendedName>
    <alternativeName>
        <fullName evidence="4">Alpha-trehalose glucohydrolase</fullName>
    </alternativeName>
</protein>
<evidence type="ECO:0000256" key="1">
    <source>
        <dbReference type="ARBA" id="ARBA00005615"/>
    </source>
</evidence>
<keyword evidence="3 4" id="KW-0326">Glycosidase</keyword>
<dbReference type="PRINTS" id="PR00744">
    <property type="entry name" value="GLHYDRLASE37"/>
</dbReference>
<dbReference type="SMR" id="A0A098DXB4"/>
<keyword evidence="2 4" id="KW-0378">Hydrolase</keyword>
<dbReference type="InterPro" id="IPR001661">
    <property type="entry name" value="Glyco_hydro_37"/>
</dbReference>
<comment type="similarity">
    <text evidence="1 4">Belongs to the glycosyl hydrolase 37 family.</text>
</comment>
<evidence type="ECO:0000256" key="5">
    <source>
        <dbReference type="SAM" id="SignalP"/>
    </source>
</evidence>
<dbReference type="Gene3D" id="1.50.10.10">
    <property type="match status" value="1"/>
</dbReference>
<dbReference type="InParanoid" id="A0A098DXB4"/>
<reference evidence="7" key="4">
    <citation type="submission" date="2017-01" db="UniProtKB">
        <authorList>
            <consortium name="EnsemblFungi"/>
        </authorList>
    </citation>
    <scope>IDENTIFICATION</scope>
    <source>
        <strain evidence="7">PH-1 / ATCC MYA-4620 / FGSC 9075 / NRRL 31084</strain>
    </source>
</reference>
<dbReference type="EMBL" id="HG970334">
    <property type="protein sequence ID" value="CEF86500.1"/>
    <property type="molecule type" value="Genomic_DNA"/>
</dbReference>
<dbReference type="InterPro" id="IPR018232">
    <property type="entry name" value="Glyco_hydro_37_CS"/>
</dbReference>
<dbReference type="AlphaFoldDB" id="A0A098DXB4"/>
<evidence type="ECO:0000313" key="7">
    <source>
        <dbReference type="EnsemblFungi" id="CEF86500"/>
    </source>
</evidence>
<organism evidence="6 8">
    <name type="scientific">Gibberella zeae (strain ATCC MYA-4620 / CBS 123657 / FGSC 9075 / NRRL 31084 / PH-1)</name>
    <name type="common">Wheat head blight fungus</name>
    <name type="synonym">Fusarium graminearum</name>
    <dbReference type="NCBI Taxonomy" id="229533"/>
    <lineage>
        <taxon>Eukaryota</taxon>
        <taxon>Fungi</taxon>
        <taxon>Dikarya</taxon>
        <taxon>Ascomycota</taxon>
        <taxon>Pezizomycotina</taxon>
        <taxon>Sordariomycetes</taxon>
        <taxon>Hypocreomycetidae</taxon>
        <taxon>Hypocreales</taxon>
        <taxon>Nectriaceae</taxon>
        <taxon>Fusarium</taxon>
    </lineage>
</organism>
<evidence type="ECO:0000256" key="4">
    <source>
        <dbReference type="RuleBase" id="RU361180"/>
    </source>
</evidence>
<evidence type="ECO:0000313" key="6">
    <source>
        <dbReference type="EMBL" id="CEF86500.1"/>
    </source>
</evidence>
<reference evidence="6 8" key="3">
    <citation type="journal article" date="2015" name="BMC Genomics">
        <title>The completed genome sequence of the pathogenic ascomycete fungus Fusarium graminearum.</title>
        <authorList>
            <person name="King R."/>
            <person name="Urban M."/>
            <person name="Hammond-Kosack M.C."/>
            <person name="Hassani-Pak K."/>
            <person name="Hammond-Kosack K.E."/>
        </authorList>
    </citation>
    <scope>NUCLEOTIDE SEQUENCE [LARGE SCALE GENOMIC DNA]</scope>
    <source>
        <strain evidence="8">ATCC MYA-4620 / CBS 123657 / FGSC 9075 / NRRL 31084 / PH-1</strain>
        <strain evidence="6">PH-1</strain>
    </source>
</reference>
<dbReference type="EnsemblFungi" id="CEF86500">
    <property type="protein sequence ID" value="CEF86500"/>
    <property type="gene ID" value="FGRRES_16511"/>
</dbReference>
<evidence type="ECO:0000256" key="3">
    <source>
        <dbReference type="ARBA" id="ARBA00023295"/>
    </source>
</evidence>
<accession>A0A098DXB4</accession>
<keyword evidence="5" id="KW-0732">Signal</keyword>
<dbReference type="STRING" id="229533.A0A098DXB4"/>
<dbReference type="GO" id="GO:0005993">
    <property type="term" value="P:trehalose catabolic process"/>
    <property type="evidence" value="ECO:0007669"/>
    <property type="project" value="TreeGrafter"/>
</dbReference>
<dbReference type="InterPro" id="IPR012341">
    <property type="entry name" value="6hp_glycosidase-like_sf"/>
</dbReference>
<reference evidence="7 8" key="2">
    <citation type="journal article" date="2010" name="Nature">
        <title>Comparative genomics reveals mobile pathogenicity chromosomes in Fusarium.</title>
        <authorList>
            <person name="Ma L.J."/>
            <person name="van der Does H.C."/>
            <person name="Borkovich K.A."/>
            <person name="Coleman J.J."/>
            <person name="Daboussi M.J."/>
            <person name="Di Pietro A."/>
            <person name="Dufresne M."/>
            <person name="Freitag M."/>
            <person name="Grabherr M."/>
            <person name="Henrissat B."/>
            <person name="Houterman P.M."/>
            <person name="Kang S."/>
            <person name="Shim W.B."/>
            <person name="Woloshuk C."/>
            <person name="Xie X."/>
            <person name="Xu J.R."/>
            <person name="Antoniw J."/>
            <person name="Baker S.E."/>
            <person name="Bluhm B.H."/>
            <person name="Breakspear A."/>
            <person name="Brown D.W."/>
            <person name="Butchko R.A."/>
            <person name="Chapman S."/>
            <person name="Coulson R."/>
            <person name="Coutinho P.M."/>
            <person name="Danchin E.G."/>
            <person name="Diener A."/>
            <person name="Gale L.R."/>
            <person name="Gardiner D.M."/>
            <person name="Goff S."/>
            <person name="Hammond-Kosack K.E."/>
            <person name="Hilburn K."/>
            <person name="Hua-Van A."/>
            <person name="Jonkers W."/>
            <person name="Kazan K."/>
            <person name="Kodira C.D."/>
            <person name="Koehrsen M."/>
            <person name="Kumar L."/>
            <person name="Lee Y.H."/>
            <person name="Li L."/>
            <person name="Manners J.M."/>
            <person name="Miranda-Saavedra D."/>
            <person name="Mukherjee M."/>
            <person name="Park G."/>
            <person name="Park J."/>
            <person name="Park S.Y."/>
            <person name="Proctor R.H."/>
            <person name="Regev A."/>
            <person name="Ruiz-Roldan M.C."/>
            <person name="Sain D."/>
            <person name="Sakthikumar S."/>
            <person name="Sykes S."/>
            <person name="Schwartz D.C."/>
            <person name="Turgeon B.G."/>
            <person name="Wapinski I."/>
            <person name="Yoder O."/>
            <person name="Young S."/>
            <person name="Zeng Q."/>
            <person name="Zhou S."/>
            <person name="Galagan J."/>
            <person name="Cuomo C.A."/>
            <person name="Kistler H.C."/>
            <person name="Rep M."/>
        </authorList>
    </citation>
    <scope>GENOME REANNOTATION</scope>
    <source>
        <strain evidence="8">ATCC MYA-4620 / CBS 123657 / FGSC 9075 / NRRL 31084 / PH-1</strain>
        <strain evidence="7">PH-1 / ATCC MYA-4620 / FGSC 9075 / NRRL 31084</strain>
    </source>
</reference>
<sequence length="688" mass="78651">MPSPRHIAAALVATATTASALYVNGTVVAPCDSPIYCHGDILEQVELARPFSDSKTFVDMPAIRPLSDIQEAFDKLEKPLRNNSALADFLDENFDDAGNELEEVSRDDLDTDPKFLDNINDTVIREFTEKVIDIWPDLTRRYDQDAKNCSDCPNSFIPVNRSFVVAGGRFREPYYWDSYWIILGLLRTGGSFIEIAKNTIENFLDFIEEYGFVPNGARIYYLNRSQPPLLSQMIKAYVEYTNDTDILERALPLLVQEHEFFMNNRSVPVYINNETYYLNTYNVSNTRPRPESYREDYITAENTSYYSPESGKVYKGGEELSFKQKEALYGNLASGAESGLDYTVKWIARPEDAIRDNYFPLRYLNTRNIIPVDLNSILYGNEIAIADFYEQTGNNSASEQWREVAANRSYAMHGFLWNETLWSYFDYNLTSKAQQIYFPVDENTTVVDTEDAPKGQQVFFSPTQFYPFWLGAAPDYLKNNPFAVYTAYKRVEYYLDNRDGGIPASNVETGQQWDQPNVWPPLMHILMAGLERVPPTFGIRDPSFVEVRRLALRLGQRYLDSTFCTWYATGGSTSETPKLQSTSDEEEGIMFEKYADNATNVAGGGGEYEVVEGFGWTNGVLIWAVDEFKNRLTRPKCDNLESAHSNDKRDPSAVMLNARDAKRVKKFGRRKRAAEKAAKKRSSRVFYF</sequence>
<dbReference type="Pfam" id="PF01204">
    <property type="entry name" value="Trehalase"/>
    <property type="match status" value="1"/>
</dbReference>
<name>A0A098DXB4_GIBZE</name>
<keyword evidence="8" id="KW-1185">Reference proteome</keyword>
<proteinExistence type="inferred from homology"/>
<feature type="signal peptide" evidence="5">
    <location>
        <begin position="1"/>
        <end position="20"/>
    </location>
</feature>
<evidence type="ECO:0000313" key="8">
    <source>
        <dbReference type="Proteomes" id="UP000070720"/>
    </source>
</evidence>
<dbReference type="Proteomes" id="UP000070720">
    <property type="component" value="Chromosome 3"/>
</dbReference>
<accession>A0A0E0SJ87</accession>
<comment type="catalytic activity">
    <reaction evidence="4">
        <text>alpha,alpha-trehalose + H2O = alpha-D-glucose + beta-D-glucose</text>
        <dbReference type="Rhea" id="RHEA:32675"/>
        <dbReference type="ChEBI" id="CHEBI:15377"/>
        <dbReference type="ChEBI" id="CHEBI:15903"/>
        <dbReference type="ChEBI" id="CHEBI:16551"/>
        <dbReference type="ChEBI" id="CHEBI:17925"/>
        <dbReference type="EC" id="3.2.1.28"/>
    </reaction>
</comment>